<proteinExistence type="predicted"/>
<evidence type="ECO:0000313" key="2">
    <source>
        <dbReference type="EMBL" id="MBB4653314.1"/>
    </source>
</evidence>
<gene>
    <name evidence="2" type="ORF">GGQ99_005104</name>
</gene>
<dbReference type="Proteomes" id="UP000539538">
    <property type="component" value="Unassembled WGS sequence"/>
</dbReference>
<accession>A0ABR6L925</accession>
<feature type="compositionally biased region" description="Basic residues" evidence="1">
    <location>
        <begin position="21"/>
        <end position="31"/>
    </location>
</feature>
<keyword evidence="3" id="KW-1185">Reference proteome</keyword>
<reference evidence="2 3" key="1">
    <citation type="submission" date="2020-08" db="EMBL/GenBank/DDBJ databases">
        <title>Genomic Encyclopedia of Type Strains, Phase IV (KMG-IV): sequencing the most valuable type-strain genomes for metagenomic binning, comparative biology and taxonomic classification.</title>
        <authorList>
            <person name="Goeker M."/>
        </authorList>
    </citation>
    <scope>NUCLEOTIDE SEQUENCE [LARGE SCALE GENOMIC DNA]</scope>
    <source>
        <strain evidence="2 3">DSM 7050</strain>
    </source>
</reference>
<feature type="region of interest" description="Disordered" evidence="1">
    <location>
        <begin position="18"/>
        <end position="53"/>
    </location>
</feature>
<evidence type="ECO:0000256" key="1">
    <source>
        <dbReference type="SAM" id="MobiDB-lite"/>
    </source>
</evidence>
<protein>
    <submittedName>
        <fullName evidence="2">Uncharacterized protein</fullName>
    </submittedName>
</protein>
<comment type="caution">
    <text evidence="2">The sequence shown here is derived from an EMBL/GenBank/DDBJ whole genome shotgun (WGS) entry which is preliminary data.</text>
</comment>
<dbReference type="EMBL" id="JACHOT010000012">
    <property type="protein sequence ID" value="MBB4653314.1"/>
    <property type="molecule type" value="Genomic_DNA"/>
</dbReference>
<name>A0ABR6L925_9HYPH</name>
<sequence>MVCPSKLRAGFDAEVETLAKSSRRAPRRHQIKTALDTAPPPKGREPHSSRSLDAGQSHVIHLLPSINTPNSRRILTPVQFTGPQDAAHTSARPISSGVAEPVVSFGQWALAYPASNSASDGSDRTATATLFSSSVIAVSFCFAGQPIVGMSGTPGGVTAIGDTKDTGTAAHVTATERRVLCCEPGLEDGGGDCRSSGTGKVIMDAKASQLLLDLI</sequence>
<evidence type="ECO:0000313" key="3">
    <source>
        <dbReference type="Proteomes" id="UP000539538"/>
    </source>
</evidence>
<organism evidence="2 3">
    <name type="scientific">Aminobacter niigataensis</name>
    <dbReference type="NCBI Taxonomy" id="83265"/>
    <lineage>
        <taxon>Bacteria</taxon>
        <taxon>Pseudomonadati</taxon>
        <taxon>Pseudomonadota</taxon>
        <taxon>Alphaproteobacteria</taxon>
        <taxon>Hyphomicrobiales</taxon>
        <taxon>Phyllobacteriaceae</taxon>
        <taxon>Aminobacter</taxon>
    </lineage>
</organism>